<keyword evidence="2" id="KW-0645">Protease</keyword>
<reference evidence="2 3" key="1">
    <citation type="submission" date="2018-03" db="EMBL/GenBank/DDBJ databases">
        <title>Genomic Encyclopedia of Archaeal and Bacterial Type Strains, Phase II (KMG-II): from individual species to whole genera.</title>
        <authorList>
            <person name="Goeker M."/>
        </authorList>
    </citation>
    <scope>NUCLEOTIDE SEQUENCE [LARGE SCALE GENOMIC DNA]</scope>
    <source>
        <strain evidence="2 3">DSM 25027</strain>
    </source>
</reference>
<gene>
    <name evidence="2" type="ORF">CLV81_3507</name>
</gene>
<feature type="domain" description="Beta-lactamase-related" evidence="1">
    <location>
        <begin position="47"/>
        <end position="363"/>
    </location>
</feature>
<dbReference type="GO" id="GO:0004180">
    <property type="term" value="F:carboxypeptidase activity"/>
    <property type="evidence" value="ECO:0007669"/>
    <property type="project" value="UniProtKB-KW"/>
</dbReference>
<dbReference type="InterPro" id="IPR001466">
    <property type="entry name" value="Beta-lactam-related"/>
</dbReference>
<accession>A0A2T0MC72</accession>
<dbReference type="InterPro" id="IPR050491">
    <property type="entry name" value="AmpC-like"/>
</dbReference>
<dbReference type="PANTHER" id="PTHR46825:SF7">
    <property type="entry name" value="D-ALANYL-D-ALANINE CARBOXYPEPTIDASE"/>
    <property type="match status" value="1"/>
</dbReference>
<dbReference type="Gene3D" id="3.40.710.10">
    <property type="entry name" value="DD-peptidase/beta-lactamase superfamily"/>
    <property type="match status" value="1"/>
</dbReference>
<dbReference type="RefSeq" id="WP_106146717.1">
    <property type="nucleotide sequence ID" value="NZ_PVYX01000002.1"/>
</dbReference>
<dbReference type="Proteomes" id="UP000237640">
    <property type="component" value="Unassembled WGS sequence"/>
</dbReference>
<organism evidence="2 3">
    <name type="scientific">Flagellimonas meridianipacifica</name>
    <dbReference type="NCBI Taxonomy" id="1080225"/>
    <lineage>
        <taxon>Bacteria</taxon>
        <taxon>Pseudomonadati</taxon>
        <taxon>Bacteroidota</taxon>
        <taxon>Flavobacteriia</taxon>
        <taxon>Flavobacteriales</taxon>
        <taxon>Flavobacteriaceae</taxon>
        <taxon>Flagellimonas</taxon>
    </lineage>
</organism>
<evidence type="ECO:0000313" key="2">
    <source>
        <dbReference type="EMBL" id="PRX55101.1"/>
    </source>
</evidence>
<comment type="caution">
    <text evidence="2">The sequence shown here is derived from an EMBL/GenBank/DDBJ whole genome shotgun (WGS) entry which is preliminary data.</text>
</comment>
<evidence type="ECO:0000259" key="1">
    <source>
        <dbReference type="Pfam" id="PF00144"/>
    </source>
</evidence>
<evidence type="ECO:0000313" key="3">
    <source>
        <dbReference type="Proteomes" id="UP000237640"/>
    </source>
</evidence>
<proteinExistence type="predicted"/>
<name>A0A2T0MC72_9FLAO</name>
<dbReference type="EMBL" id="PVYX01000002">
    <property type="protein sequence ID" value="PRX55101.1"/>
    <property type="molecule type" value="Genomic_DNA"/>
</dbReference>
<dbReference type="InterPro" id="IPR012338">
    <property type="entry name" value="Beta-lactam/transpept-like"/>
</dbReference>
<dbReference type="SUPFAM" id="SSF56601">
    <property type="entry name" value="beta-lactamase/transpeptidase-like"/>
    <property type="match status" value="1"/>
</dbReference>
<keyword evidence="3" id="KW-1185">Reference proteome</keyword>
<dbReference type="OrthoDB" id="9797709at2"/>
<dbReference type="Pfam" id="PF00144">
    <property type="entry name" value="Beta-lactamase"/>
    <property type="match status" value="1"/>
</dbReference>
<keyword evidence="2" id="KW-0378">Hydrolase</keyword>
<dbReference type="PANTHER" id="PTHR46825">
    <property type="entry name" value="D-ALANYL-D-ALANINE-CARBOXYPEPTIDASE/ENDOPEPTIDASE AMPH"/>
    <property type="match status" value="1"/>
</dbReference>
<sequence>MKKTIFLFVCTLILAQNNQAQKTSSSLKKGSISINENHPKSQKVSKILKELTQNGCPGASIAILDNNGWWLHSEGLASLEENEPLTDNHLHYLQSVAKTYMAVAVLKLYETGKLQLDNPITQYLDSRVSQMIQRANEITVRMLLNHTSGISEYNFNPNYTATLLQHPETVFKGEDYIGYIKGKPLDFEPGSRYSYRNSNYVLLSLIVDKITGDHSDFIRKQIFEPLNLKNTYYQISPRKLKSKKLPNSYWDRYSDGVLENVSFVQQQNVAYMVGDDGIVTTTQEAILFLKGLLEGKLLQENTLKEMMTWVMRDGKPAYGLGLASNEIAGERFYGHSGGGLGAGCELRYFPDKNLYMFIAINIGTVTDSPLHVKLVDIRERLYETLLE</sequence>
<keyword evidence="2" id="KW-0121">Carboxypeptidase</keyword>
<protein>
    <submittedName>
        <fullName evidence="2">D-alanyl-D-alanine carboxypeptidase</fullName>
    </submittedName>
</protein>
<dbReference type="AlphaFoldDB" id="A0A2T0MC72"/>